<dbReference type="PANTHER" id="PTHR12243:SF60">
    <property type="entry name" value="SI:CH211-15D5.12-RELATED"/>
    <property type="match status" value="1"/>
</dbReference>
<reference evidence="6" key="1">
    <citation type="submission" date="2025-08" db="UniProtKB">
        <authorList>
            <consortium name="RefSeq"/>
        </authorList>
    </citation>
    <scope>IDENTIFICATION</scope>
    <source>
        <strain evidence="6">14028-0561.14</strain>
        <tissue evidence="6">Whole fly</tissue>
    </source>
</reference>
<dbReference type="InterPro" id="IPR006578">
    <property type="entry name" value="MADF-dom"/>
</dbReference>
<name>A0A6P4IJJ7_DROKI</name>
<organism evidence="5 6">
    <name type="scientific">Drosophila kikkawai</name>
    <name type="common">Fruit fly</name>
    <dbReference type="NCBI Taxonomy" id="30033"/>
    <lineage>
        <taxon>Eukaryota</taxon>
        <taxon>Metazoa</taxon>
        <taxon>Ecdysozoa</taxon>
        <taxon>Arthropoda</taxon>
        <taxon>Hexapoda</taxon>
        <taxon>Insecta</taxon>
        <taxon>Pterygota</taxon>
        <taxon>Neoptera</taxon>
        <taxon>Endopterygota</taxon>
        <taxon>Diptera</taxon>
        <taxon>Brachycera</taxon>
        <taxon>Muscomorpha</taxon>
        <taxon>Ephydroidea</taxon>
        <taxon>Drosophilidae</taxon>
        <taxon>Drosophila</taxon>
        <taxon>Sophophora</taxon>
    </lineage>
</organism>
<evidence type="ECO:0000313" key="6">
    <source>
        <dbReference type="RefSeq" id="XP_017022926.1"/>
    </source>
</evidence>
<evidence type="ECO:0000259" key="3">
    <source>
        <dbReference type="PROSITE" id="PS51029"/>
    </source>
</evidence>
<dbReference type="PROSITE" id="PS51029">
    <property type="entry name" value="MADF"/>
    <property type="match status" value="1"/>
</dbReference>
<dbReference type="GO" id="GO:0006357">
    <property type="term" value="P:regulation of transcription by RNA polymerase II"/>
    <property type="evidence" value="ECO:0007669"/>
    <property type="project" value="TreeGrafter"/>
</dbReference>
<keyword evidence="5" id="KW-1185">Reference proteome</keyword>
<dbReference type="Proteomes" id="UP001652661">
    <property type="component" value="Chromosome 3L"/>
</dbReference>
<protein>
    <recommendedName>
        <fullName evidence="7">Transcription factor Adf-1</fullName>
    </recommendedName>
</protein>
<dbReference type="Pfam" id="PF02944">
    <property type="entry name" value="BESS"/>
    <property type="match status" value="1"/>
</dbReference>
<dbReference type="InterPro" id="IPR039353">
    <property type="entry name" value="TF_Adf1"/>
</dbReference>
<dbReference type="RefSeq" id="XP_017022926.1">
    <property type="nucleotide sequence ID" value="XM_017167437.3"/>
</dbReference>
<feature type="region of interest" description="Disordered" evidence="2">
    <location>
        <begin position="103"/>
        <end position="174"/>
    </location>
</feature>
<dbReference type="GO" id="GO:0005634">
    <property type="term" value="C:nucleus"/>
    <property type="evidence" value="ECO:0007669"/>
    <property type="project" value="UniProtKB-SubCell"/>
</dbReference>
<dbReference type="GeneID" id="108075152"/>
<evidence type="ECO:0000259" key="4">
    <source>
        <dbReference type="PROSITE" id="PS51031"/>
    </source>
</evidence>
<dbReference type="AlphaFoldDB" id="A0A6P4IJJ7"/>
<dbReference type="InterPro" id="IPR004210">
    <property type="entry name" value="BESS_motif"/>
</dbReference>
<evidence type="ECO:0000313" key="5">
    <source>
        <dbReference type="Proteomes" id="UP001652661"/>
    </source>
</evidence>
<evidence type="ECO:0000256" key="1">
    <source>
        <dbReference type="PROSITE-ProRule" id="PRU00371"/>
    </source>
</evidence>
<dbReference type="GO" id="GO:0003677">
    <property type="term" value="F:DNA binding"/>
    <property type="evidence" value="ECO:0007669"/>
    <property type="project" value="InterPro"/>
</dbReference>
<evidence type="ECO:0000256" key="2">
    <source>
        <dbReference type="SAM" id="MobiDB-lite"/>
    </source>
</evidence>
<feature type="domain" description="BESS" evidence="4">
    <location>
        <begin position="178"/>
        <end position="217"/>
    </location>
</feature>
<gene>
    <name evidence="6" type="primary">LOC108075152</name>
</gene>
<keyword evidence="1" id="KW-0539">Nucleus</keyword>
<evidence type="ECO:0008006" key="7">
    <source>
        <dbReference type="Google" id="ProtNLM"/>
    </source>
</evidence>
<feature type="domain" description="MADF" evidence="3">
    <location>
        <begin position="22"/>
        <end position="103"/>
    </location>
</feature>
<dbReference type="PROSITE" id="PS51031">
    <property type="entry name" value="BESS"/>
    <property type="match status" value="1"/>
</dbReference>
<proteinExistence type="predicted"/>
<feature type="compositionally biased region" description="Acidic residues" evidence="2">
    <location>
        <begin position="147"/>
        <end position="158"/>
    </location>
</feature>
<dbReference type="PANTHER" id="PTHR12243">
    <property type="entry name" value="MADF DOMAIN TRANSCRIPTION FACTOR"/>
    <property type="match status" value="1"/>
</dbReference>
<dbReference type="SMART" id="SM00595">
    <property type="entry name" value="MADF"/>
    <property type="match status" value="1"/>
</dbReference>
<dbReference type="Pfam" id="PF10545">
    <property type="entry name" value="MADF_DNA_bdg"/>
    <property type="match status" value="1"/>
</dbReference>
<dbReference type="GO" id="GO:0005667">
    <property type="term" value="C:transcription regulator complex"/>
    <property type="evidence" value="ECO:0007669"/>
    <property type="project" value="TreeGrafter"/>
</dbReference>
<comment type="subcellular location">
    <subcellularLocation>
        <location evidence="1">Nucleus</location>
    </subcellularLocation>
</comment>
<accession>A0A6P4IJJ7</accession>
<sequence length="244" mass="27984">MNTRKKTKSYAQPPKAFTANANICRLVSQYPCLYDRLDANYLKATVVQNVWEKIGKQMNMRAKTCQQRWCNLRTSYARSIRKPSGASTYYLNKELQFLRNYITPGVPVPPKGRRTRVSSQEEQQDQTDENQKPLLRHAQSRNTNGPEDADTSSEEDSENCMAGKRLPLSKNNKENVQPNFDAAFLQGLLPEIERMNFNQKLHFKRRVYDLLGEIFAPEMATSYVRSQVANEIVSVSSSPVKLEP</sequence>
<dbReference type="OrthoDB" id="6147983at2759"/>